<comment type="subcellular location">
    <subcellularLocation>
        <location evidence="1">Nucleus</location>
    </subcellularLocation>
</comment>
<reference evidence="6 7" key="1">
    <citation type="submission" date="2014-04" db="EMBL/GenBank/DDBJ databases">
        <authorList>
            <consortium name="DOE Joint Genome Institute"/>
            <person name="Kuo A."/>
            <person name="Kohler A."/>
            <person name="Nagy L.G."/>
            <person name="Floudas D."/>
            <person name="Copeland A."/>
            <person name="Barry K.W."/>
            <person name="Cichocki N."/>
            <person name="Veneault-Fourrey C."/>
            <person name="LaButti K."/>
            <person name="Lindquist E.A."/>
            <person name="Lipzen A."/>
            <person name="Lundell T."/>
            <person name="Morin E."/>
            <person name="Murat C."/>
            <person name="Sun H."/>
            <person name="Tunlid A."/>
            <person name="Henrissat B."/>
            <person name="Grigoriev I.V."/>
            <person name="Hibbett D.S."/>
            <person name="Martin F."/>
            <person name="Nordberg H.P."/>
            <person name="Cantor M.N."/>
            <person name="Hua S.X."/>
        </authorList>
    </citation>
    <scope>NUCLEOTIDE SEQUENCE [LARGE SCALE GENOMIC DNA]</scope>
    <source>
        <strain evidence="6 7">Foug A</strain>
    </source>
</reference>
<sequence length="74" mass="8032">YFISLKQDLSNAVGDISFTADIWSSDARQPYLALTAHWIAEDSKTASLSLHSALIAFHHLCGNHTGESLGCTIL</sequence>
<evidence type="ECO:0000313" key="6">
    <source>
        <dbReference type="EMBL" id="KIM50809.1"/>
    </source>
</evidence>
<keyword evidence="7" id="KW-1185">Reference proteome</keyword>
<keyword evidence="5" id="KW-0539">Nucleus</keyword>
<name>A0A0C3D314_9AGAM</name>
<evidence type="ECO:0000256" key="4">
    <source>
        <dbReference type="ARBA" id="ARBA00022833"/>
    </source>
</evidence>
<dbReference type="InterPro" id="IPR052035">
    <property type="entry name" value="ZnF_BED_domain_contain"/>
</dbReference>
<accession>A0A0C3D314</accession>
<organism evidence="6 7">
    <name type="scientific">Scleroderma citrinum Foug A</name>
    <dbReference type="NCBI Taxonomy" id="1036808"/>
    <lineage>
        <taxon>Eukaryota</taxon>
        <taxon>Fungi</taxon>
        <taxon>Dikarya</taxon>
        <taxon>Basidiomycota</taxon>
        <taxon>Agaricomycotina</taxon>
        <taxon>Agaricomycetes</taxon>
        <taxon>Agaricomycetidae</taxon>
        <taxon>Boletales</taxon>
        <taxon>Sclerodermatineae</taxon>
        <taxon>Sclerodermataceae</taxon>
        <taxon>Scleroderma</taxon>
    </lineage>
</organism>
<protein>
    <submittedName>
        <fullName evidence="6">Uncharacterized protein</fullName>
    </submittedName>
</protein>
<dbReference type="HOGENOM" id="CLU_155624_0_0_1"/>
<dbReference type="GO" id="GO:0008270">
    <property type="term" value="F:zinc ion binding"/>
    <property type="evidence" value="ECO:0007669"/>
    <property type="project" value="UniProtKB-KW"/>
</dbReference>
<evidence type="ECO:0000313" key="7">
    <source>
        <dbReference type="Proteomes" id="UP000053989"/>
    </source>
</evidence>
<evidence type="ECO:0000256" key="2">
    <source>
        <dbReference type="ARBA" id="ARBA00022723"/>
    </source>
</evidence>
<dbReference type="OrthoDB" id="1607513at2759"/>
<feature type="non-terminal residue" evidence="6">
    <location>
        <position position="1"/>
    </location>
</feature>
<reference evidence="7" key="2">
    <citation type="submission" date="2015-01" db="EMBL/GenBank/DDBJ databases">
        <title>Evolutionary Origins and Diversification of the Mycorrhizal Mutualists.</title>
        <authorList>
            <consortium name="DOE Joint Genome Institute"/>
            <consortium name="Mycorrhizal Genomics Consortium"/>
            <person name="Kohler A."/>
            <person name="Kuo A."/>
            <person name="Nagy L.G."/>
            <person name="Floudas D."/>
            <person name="Copeland A."/>
            <person name="Barry K.W."/>
            <person name="Cichocki N."/>
            <person name="Veneault-Fourrey C."/>
            <person name="LaButti K."/>
            <person name="Lindquist E.A."/>
            <person name="Lipzen A."/>
            <person name="Lundell T."/>
            <person name="Morin E."/>
            <person name="Murat C."/>
            <person name="Riley R."/>
            <person name="Ohm R."/>
            <person name="Sun H."/>
            <person name="Tunlid A."/>
            <person name="Henrissat B."/>
            <person name="Grigoriev I.V."/>
            <person name="Hibbett D.S."/>
            <person name="Martin F."/>
        </authorList>
    </citation>
    <scope>NUCLEOTIDE SEQUENCE [LARGE SCALE GENOMIC DNA]</scope>
    <source>
        <strain evidence="7">Foug A</strain>
    </source>
</reference>
<gene>
    <name evidence="6" type="ORF">SCLCIDRAFT_41717</name>
</gene>
<keyword evidence="2" id="KW-0479">Metal-binding</keyword>
<evidence type="ECO:0000256" key="1">
    <source>
        <dbReference type="ARBA" id="ARBA00004123"/>
    </source>
</evidence>
<keyword evidence="3" id="KW-0863">Zinc-finger</keyword>
<dbReference type="GO" id="GO:0005634">
    <property type="term" value="C:nucleus"/>
    <property type="evidence" value="ECO:0007669"/>
    <property type="project" value="UniProtKB-SubCell"/>
</dbReference>
<evidence type="ECO:0000256" key="5">
    <source>
        <dbReference type="ARBA" id="ARBA00023242"/>
    </source>
</evidence>
<keyword evidence="4" id="KW-0862">Zinc</keyword>
<dbReference type="AlphaFoldDB" id="A0A0C3D314"/>
<dbReference type="Proteomes" id="UP000053989">
    <property type="component" value="Unassembled WGS sequence"/>
</dbReference>
<dbReference type="PANTHER" id="PTHR46481">
    <property type="entry name" value="ZINC FINGER BED DOMAIN-CONTAINING PROTEIN 4"/>
    <property type="match status" value="1"/>
</dbReference>
<feature type="non-terminal residue" evidence="6">
    <location>
        <position position="74"/>
    </location>
</feature>
<evidence type="ECO:0000256" key="3">
    <source>
        <dbReference type="ARBA" id="ARBA00022771"/>
    </source>
</evidence>
<dbReference type="PANTHER" id="PTHR46481:SF10">
    <property type="entry name" value="ZINC FINGER BED DOMAIN-CONTAINING PROTEIN 39"/>
    <property type="match status" value="1"/>
</dbReference>
<dbReference type="InParanoid" id="A0A0C3D314"/>
<proteinExistence type="predicted"/>
<dbReference type="EMBL" id="KN822324">
    <property type="protein sequence ID" value="KIM50809.1"/>
    <property type="molecule type" value="Genomic_DNA"/>
</dbReference>